<gene>
    <name evidence="1" type="ORF">llap_4606</name>
</gene>
<reference evidence="2" key="1">
    <citation type="submission" date="2017-11" db="EMBL/GenBank/DDBJ databases">
        <authorList>
            <person name="Lima N.C."/>
            <person name="Parody-Merino A.M."/>
            <person name="Battley P.F."/>
            <person name="Fidler A.E."/>
            <person name="Prosdocimi F."/>
        </authorList>
    </citation>
    <scope>NUCLEOTIDE SEQUENCE [LARGE SCALE GENOMIC DNA]</scope>
</reference>
<dbReference type="Proteomes" id="UP000233556">
    <property type="component" value="Unassembled WGS sequence"/>
</dbReference>
<sequence length="162" mass="18118">MVGEVRSYCDKHLVKLITHGGVRCELLRIAIGLKVKKEIFQVAASCKTDAAVIASSLNMLHYSKGLASTKYCLKRDPEQVLYKDGLPQNAKGDENLLILAKGSVSANEKQSSNVPLQHEFLFHLPRYLMASDLVHQLSIRNTGPCQYKCDAEPALKMGFKWW</sequence>
<dbReference type="EMBL" id="KZ505781">
    <property type="protein sequence ID" value="PKU45089.1"/>
    <property type="molecule type" value="Genomic_DNA"/>
</dbReference>
<proteinExistence type="predicted"/>
<evidence type="ECO:0000313" key="2">
    <source>
        <dbReference type="Proteomes" id="UP000233556"/>
    </source>
</evidence>
<evidence type="ECO:0000313" key="1">
    <source>
        <dbReference type="EMBL" id="PKU45089.1"/>
    </source>
</evidence>
<reference evidence="2" key="2">
    <citation type="submission" date="2017-12" db="EMBL/GenBank/DDBJ databases">
        <title>Genome sequence of the Bar-tailed Godwit (Limosa lapponica baueri).</title>
        <authorList>
            <person name="Lima N.C.B."/>
            <person name="Parody-Merino A.M."/>
            <person name="Battley P.F."/>
            <person name="Fidler A.E."/>
            <person name="Prosdocimi F."/>
        </authorList>
    </citation>
    <scope>NUCLEOTIDE SEQUENCE [LARGE SCALE GENOMIC DNA]</scope>
</reference>
<protein>
    <submittedName>
        <fullName evidence="1">Uncharacterized protein</fullName>
    </submittedName>
</protein>
<dbReference type="AlphaFoldDB" id="A0A2I0UGC8"/>
<name>A0A2I0UGC8_LIMLA</name>
<accession>A0A2I0UGC8</accession>
<keyword evidence="2" id="KW-1185">Reference proteome</keyword>
<organism evidence="1 2">
    <name type="scientific">Limosa lapponica baueri</name>
    <dbReference type="NCBI Taxonomy" id="1758121"/>
    <lineage>
        <taxon>Eukaryota</taxon>
        <taxon>Metazoa</taxon>
        <taxon>Chordata</taxon>
        <taxon>Craniata</taxon>
        <taxon>Vertebrata</taxon>
        <taxon>Euteleostomi</taxon>
        <taxon>Archelosauria</taxon>
        <taxon>Archosauria</taxon>
        <taxon>Dinosauria</taxon>
        <taxon>Saurischia</taxon>
        <taxon>Theropoda</taxon>
        <taxon>Coelurosauria</taxon>
        <taxon>Aves</taxon>
        <taxon>Neognathae</taxon>
        <taxon>Neoaves</taxon>
        <taxon>Charadriiformes</taxon>
        <taxon>Scolopacidae</taxon>
        <taxon>Limosa</taxon>
    </lineage>
</organism>